<dbReference type="SMART" id="SM00212">
    <property type="entry name" value="UBCc"/>
    <property type="match status" value="1"/>
</dbReference>
<evidence type="ECO:0000256" key="2">
    <source>
        <dbReference type="ARBA" id="ARBA00022786"/>
    </source>
</evidence>
<keyword evidence="4" id="KW-0547">Nucleotide-binding</keyword>
<dbReference type="VEuPathDB" id="CryptoDB:GNI_114680"/>
<accession>A0A023B352</accession>
<dbReference type="Proteomes" id="UP000019763">
    <property type="component" value="Unassembled WGS sequence"/>
</dbReference>
<evidence type="ECO:0000256" key="3">
    <source>
        <dbReference type="PROSITE-ProRule" id="PRU10133"/>
    </source>
</evidence>
<dbReference type="RefSeq" id="XP_011131645.1">
    <property type="nucleotide sequence ID" value="XM_011133343.1"/>
</dbReference>
<comment type="similarity">
    <text evidence="4">Belongs to the ubiquitin-conjugating enzyme family.</text>
</comment>
<dbReference type="OMA" id="WRAVMKG"/>
<keyword evidence="2 4" id="KW-0833">Ubl conjugation pathway</keyword>
<organism evidence="6 7">
    <name type="scientific">Gregarina niphandrodes</name>
    <name type="common">Septate eugregarine</name>
    <dbReference type="NCBI Taxonomy" id="110365"/>
    <lineage>
        <taxon>Eukaryota</taxon>
        <taxon>Sar</taxon>
        <taxon>Alveolata</taxon>
        <taxon>Apicomplexa</taxon>
        <taxon>Conoidasida</taxon>
        <taxon>Gregarinasina</taxon>
        <taxon>Eugregarinorida</taxon>
        <taxon>Gregarinidae</taxon>
        <taxon>Gregarina</taxon>
    </lineage>
</organism>
<dbReference type="InterPro" id="IPR000608">
    <property type="entry name" value="UBC"/>
</dbReference>
<name>A0A023B352_GRENI</name>
<dbReference type="InterPro" id="IPR050113">
    <property type="entry name" value="Ub_conjugating_enzyme"/>
</dbReference>
<dbReference type="eggNOG" id="KOG0417">
    <property type="taxonomic scope" value="Eukaryota"/>
</dbReference>
<dbReference type="Gene3D" id="3.10.110.10">
    <property type="entry name" value="Ubiquitin Conjugating Enzyme"/>
    <property type="match status" value="1"/>
</dbReference>
<proteinExistence type="inferred from homology"/>
<evidence type="ECO:0000256" key="1">
    <source>
        <dbReference type="ARBA" id="ARBA00022679"/>
    </source>
</evidence>
<feature type="active site" description="Glycyl thioester intermediate" evidence="3">
    <location>
        <position position="88"/>
    </location>
</feature>
<dbReference type="PANTHER" id="PTHR24067">
    <property type="entry name" value="UBIQUITIN-CONJUGATING ENZYME E2"/>
    <property type="match status" value="1"/>
</dbReference>
<evidence type="ECO:0000313" key="6">
    <source>
        <dbReference type="EMBL" id="EZG55322.1"/>
    </source>
</evidence>
<dbReference type="InterPro" id="IPR016135">
    <property type="entry name" value="UBQ-conjugating_enzyme/RWD"/>
</dbReference>
<dbReference type="PROSITE" id="PS00183">
    <property type="entry name" value="UBC_1"/>
    <property type="match status" value="1"/>
</dbReference>
<dbReference type="AlphaFoldDB" id="A0A023B352"/>
<sequence>MDTCGRLLREIKENAKNQDDTEISLRVKEESLFKWEAVISGPPDSPFEGYRFRLSIDCPSNYPLSSPEVSFVTPVFHPNVKWSTGEICLDVLKNNWTPAWTLHYVCRAIIALLGDPNADSPLNCDAGNLVRSGDVRGYNSLARMYVIDFGIPTDE</sequence>
<evidence type="ECO:0000313" key="7">
    <source>
        <dbReference type="Proteomes" id="UP000019763"/>
    </source>
</evidence>
<feature type="domain" description="UBC core" evidence="5">
    <location>
        <begin position="2"/>
        <end position="151"/>
    </location>
</feature>
<dbReference type="InterPro" id="IPR023313">
    <property type="entry name" value="UBQ-conjugating_AS"/>
</dbReference>
<dbReference type="GeneID" id="22914066"/>
<evidence type="ECO:0000259" key="5">
    <source>
        <dbReference type="PROSITE" id="PS50127"/>
    </source>
</evidence>
<dbReference type="CDD" id="cd23812">
    <property type="entry name" value="UBCc_ScPEX4-like"/>
    <property type="match status" value="1"/>
</dbReference>
<dbReference type="GO" id="GO:0016740">
    <property type="term" value="F:transferase activity"/>
    <property type="evidence" value="ECO:0007669"/>
    <property type="project" value="UniProtKB-KW"/>
</dbReference>
<keyword evidence="7" id="KW-1185">Reference proteome</keyword>
<dbReference type="EMBL" id="AFNH02000854">
    <property type="protein sequence ID" value="EZG55322.1"/>
    <property type="molecule type" value="Genomic_DNA"/>
</dbReference>
<dbReference type="SUPFAM" id="SSF54495">
    <property type="entry name" value="UBC-like"/>
    <property type="match status" value="1"/>
</dbReference>
<dbReference type="PROSITE" id="PS50127">
    <property type="entry name" value="UBC_2"/>
    <property type="match status" value="1"/>
</dbReference>
<dbReference type="OrthoDB" id="9973183at2759"/>
<reference evidence="6" key="1">
    <citation type="submission" date="2013-12" db="EMBL/GenBank/DDBJ databases">
        <authorList>
            <person name="Omoto C.K."/>
            <person name="Sibley D."/>
            <person name="Venepally P."/>
            <person name="Hadjithomas M."/>
            <person name="Karamycheva S."/>
            <person name="Brunk B."/>
            <person name="Roos D."/>
            <person name="Caler E."/>
            <person name="Lorenzi H."/>
        </authorList>
    </citation>
    <scope>NUCLEOTIDE SEQUENCE</scope>
</reference>
<comment type="caution">
    <text evidence="6">The sequence shown here is derived from an EMBL/GenBank/DDBJ whole genome shotgun (WGS) entry which is preliminary data.</text>
</comment>
<gene>
    <name evidence="6" type="ORF">GNI_114680</name>
</gene>
<dbReference type="GO" id="GO:0005524">
    <property type="term" value="F:ATP binding"/>
    <property type="evidence" value="ECO:0007669"/>
    <property type="project" value="UniProtKB-UniRule"/>
</dbReference>
<evidence type="ECO:0000256" key="4">
    <source>
        <dbReference type="RuleBase" id="RU362109"/>
    </source>
</evidence>
<keyword evidence="4" id="KW-0067">ATP-binding</keyword>
<protein>
    <submittedName>
        <fullName evidence="6">Ubiquitin-conjugating enzyme E2</fullName>
    </submittedName>
</protein>
<keyword evidence="1" id="KW-0808">Transferase</keyword>
<dbReference type="Pfam" id="PF00179">
    <property type="entry name" value="UQ_con"/>
    <property type="match status" value="1"/>
</dbReference>